<dbReference type="InterPro" id="IPR050625">
    <property type="entry name" value="ParA/MinD_ATPase"/>
</dbReference>
<organism evidence="3 4">
    <name type="scientific">Aliiglaciecola lipolytica E3</name>
    <dbReference type="NCBI Taxonomy" id="1127673"/>
    <lineage>
        <taxon>Bacteria</taxon>
        <taxon>Pseudomonadati</taxon>
        <taxon>Pseudomonadota</taxon>
        <taxon>Gammaproteobacteria</taxon>
        <taxon>Alteromonadales</taxon>
        <taxon>Alteromonadaceae</taxon>
        <taxon>Aliiglaciecola</taxon>
    </lineage>
</organism>
<protein>
    <recommendedName>
        <fullName evidence="5">AAA domain-containing protein</fullName>
    </recommendedName>
</protein>
<name>K6WZ32_9ALTE</name>
<keyword evidence="4" id="KW-1185">Reference proteome</keyword>
<keyword evidence="2" id="KW-0067">ATP-binding</keyword>
<dbReference type="PANTHER" id="PTHR43384">
    <property type="entry name" value="SEPTUM SITE-DETERMINING PROTEIN MIND HOMOLOG, CHLOROPLASTIC-RELATED"/>
    <property type="match status" value="1"/>
</dbReference>
<proteinExistence type="predicted"/>
<dbReference type="EMBL" id="BAEN01000022">
    <property type="protein sequence ID" value="GAC13709.1"/>
    <property type="molecule type" value="Genomic_DNA"/>
</dbReference>
<dbReference type="GO" id="GO:0005524">
    <property type="term" value="F:ATP binding"/>
    <property type="evidence" value="ECO:0007669"/>
    <property type="project" value="UniProtKB-KW"/>
</dbReference>
<dbReference type="RefSeq" id="WP_008843526.1">
    <property type="nucleotide sequence ID" value="NZ_BAEN01000022.1"/>
</dbReference>
<dbReference type="InterPro" id="IPR027417">
    <property type="entry name" value="P-loop_NTPase"/>
</dbReference>
<dbReference type="GO" id="GO:0009898">
    <property type="term" value="C:cytoplasmic side of plasma membrane"/>
    <property type="evidence" value="ECO:0007669"/>
    <property type="project" value="TreeGrafter"/>
</dbReference>
<dbReference type="PANTHER" id="PTHR43384:SF6">
    <property type="entry name" value="SEPTUM SITE-DETERMINING PROTEIN MIND HOMOLOG, CHLOROPLASTIC"/>
    <property type="match status" value="1"/>
</dbReference>
<evidence type="ECO:0000313" key="4">
    <source>
        <dbReference type="Proteomes" id="UP000006334"/>
    </source>
</evidence>
<evidence type="ECO:0000256" key="2">
    <source>
        <dbReference type="ARBA" id="ARBA00022840"/>
    </source>
</evidence>
<dbReference type="Proteomes" id="UP000006334">
    <property type="component" value="Unassembled WGS sequence"/>
</dbReference>
<evidence type="ECO:0000313" key="3">
    <source>
        <dbReference type="EMBL" id="GAC13709.1"/>
    </source>
</evidence>
<sequence>MASKLIGSDSLNQNAAYQHVRLRLLSEGMLGKPDLSKVIGLMARSSGEGVTTTAVGLALAINARSAGSVLLIDANPSSQRVSDLLDCKAPYLQANDVSSDNFNIDNYIVHAGEPALNVLSLAKLENSQTCSSSEFSLCWETLKKRYDTIIMDIGAWSTEAPLGWIEQVDDLILVLDGNHTTREMLSHFNKTIDRCGCKLSGFIMNKHERPIPDFVYKLIS</sequence>
<gene>
    <name evidence="3" type="ORF">GLIP_1067</name>
</gene>
<dbReference type="Gene3D" id="3.40.50.300">
    <property type="entry name" value="P-loop containing nucleotide triphosphate hydrolases"/>
    <property type="match status" value="1"/>
</dbReference>
<dbReference type="AlphaFoldDB" id="K6WZ32"/>
<evidence type="ECO:0008006" key="5">
    <source>
        <dbReference type="Google" id="ProtNLM"/>
    </source>
</evidence>
<dbReference type="GO" id="GO:0016887">
    <property type="term" value="F:ATP hydrolysis activity"/>
    <property type="evidence" value="ECO:0007669"/>
    <property type="project" value="TreeGrafter"/>
</dbReference>
<dbReference type="STRING" id="1127673.GLIP_1067"/>
<accession>K6WZ32</accession>
<dbReference type="GO" id="GO:0051782">
    <property type="term" value="P:negative regulation of cell division"/>
    <property type="evidence" value="ECO:0007669"/>
    <property type="project" value="TreeGrafter"/>
</dbReference>
<evidence type="ECO:0000256" key="1">
    <source>
        <dbReference type="ARBA" id="ARBA00022741"/>
    </source>
</evidence>
<dbReference type="SUPFAM" id="SSF52540">
    <property type="entry name" value="P-loop containing nucleoside triphosphate hydrolases"/>
    <property type="match status" value="1"/>
</dbReference>
<reference evidence="3 4" key="1">
    <citation type="journal article" date="2017" name="Antonie Van Leeuwenhoek">
        <title>Rhizobium rhizosphaerae sp. nov., a novel species isolated from rice rhizosphere.</title>
        <authorList>
            <person name="Zhao J.J."/>
            <person name="Zhang J."/>
            <person name="Zhang R.J."/>
            <person name="Zhang C.W."/>
            <person name="Yin H.Q."/>
            <person name="Zhang X.X."/>
        </authorList>
    </citation>
    <scope>NUCLEOTIDE SEQUENCE [LARGE SCALE GENOMIC DNA]</scope>
    <source>
        <strain evidence="3 4">E3</strain>
    </source>
</reference>
<dbReference type="GO" id="GO:0005829">
    <property type="term" value="C:cytosol"/>
    <property type="evidence" value="ECO:0007669"/>
    <property type="project" value="TreeGrafter"/>
</dbReference>
<dbReference type="eggNOG" id="COG0489">
    <property type="taxonomic scope" value="Bacteria"/>
</dbReference>
<dbReference type="OrthoDB" id="9775724at2"/>
<comment type="caution">
    <text evidence="3">The sequence shown here is derived from an EMBL/GenBank/DDBJ whole genome shotgun (WGS) entry which is preliminary data.</text>
</comment>
<keyword evidence="1" id="KW-0547">Nucleotide-binding</keyword>